<dbReference type="Pfam" id="PF01799">
    <property type="entry name" value="Fer2_2"/>
    <property type="match status" value="1"/>
</dbReference>
<dbReference type="RefSeq" id="WP_043404124.1">
    <property type="nucleotide sequence ID" value="NZ_JPMI01000233.1"/>
</dbReference>
<dbReference type="InterPro" id="IPR001041">
    <property type="entry name" value="2Fe-2S_ferredoxin-type"/>
</dbReference>
<evidence type="ECO:0000256" key="4">
    <source>
        <dbReference type="ARBA" id="ARBA00023004"/>
    </source>
</evidence>
<evidence type="ECO:0000256" key="1">
    <source>
        <dbReference type="ARBA" id="ARBA00022714"/>
    </source>
</evidence>
<dbReference type="GO" id="GO:0051537">
    <property type="term" value="F:2 iron, 2 sulfur cluster binding"/>
    <property type="evidence" value="ECO:0007669"/>
    <property type="project" value="UniProtKB-KW"/>
</dbReference>
<name>A0A084SMM4_9BACT</name>
<dbReference type="InterPro" id="IPR002888">
    <property type="entry name" value="2Fe-2S-bd"/>
</dbReference>
<dbReference type="PANTHER" id="PTHR44379:SF2">
    <property type="entry name" value="BLR6218 PROTEIN"/>
    <property type="match status" value="1"/>
</dbReference>
<comment type="caution">
    <text evidence="7">The sequence shown here is derived from an EMBL/GenBank/DDBJ whole genome shotgun (WGS) entry which is preliminary data.</text>
</comment>
<keyword evidence="3" id="KW-0560">Oxidoreductase</keyword>
<dbReference type="GO" id="GO:0046872">
    <property type="term" value="F:metal ion binding"/>
    <property type="evidence" value="ECO:0007669"/>
    <property type="project" value="UniProtKB-KW"/>
</dbReference>
<dbReference type="EMBL" id="JPMI01000233">
    <property type="protein sequence ID" value="KFA89709.1"/>
    <property type="molecule type" value="Genomic_DNA"/>
</dbReference>
<dbReference type="SUPFAM" id="SSF54292">
    <property type="entry name" value="2Fe-2S ferredoxin-like"/>
    <property type="match status" value="1"/>
</dbReference>
<keyword evidence="1" id="KW-0001">2Fe-2S</keyword>
<evidence type="ECO:0000256" key="2">
    <source>
        <dbReference type="ARBA" id="ARBA00022723"/>
    </source>
</evidence>
<dbReference type="PANTHER" id="PTHR44379">
    <property type="entry name" value="OXIDOREDUCTASE WITH IRON-SULFUR SUBUNIT"/>
    <property type="match status" value="1"/>
</dbReference>
<reference evidence="7 8" key="1">
    <citation type="submission" date="2014-07" db="EMBL/GenBank/DDBJ databases">
        <title>Draft Genome Sequence of Gephyronic Acid Producer, Cystobacter violaceus Strain Cb vi76.</title>
        <authorList>
            <person name="Stevens D.C."/>
            <person name="Young J."/>
            <person name="Carmichael R."/>
            <person name="Tan J."/>
            <person name="Taylor R.E."/>
        </authorList>
    </citation>
    <scope>NUCLEOTIDE SEQUENCE [LARGE SCALE GENOMIC DNA]</scope>
    <source>
        <strain evidence="7 8">Cb vi76</strain>
    </source>
</reference>
<dbReference type="InterPro" id="IPR051452">
    <property type="entry name" value="Diverse_Oxidoreductases"/>
</dbReference>
<dbReference type="Gene3D" id="3.10.20.30">
    <property type="match status" value="1"/>
</dbReference>
<evidence type="ECO:0000313" key="8">
    <source>
        <dbReference type="Proteomes" id="UP000028547"/>
    </source>
</evidence>
<keyword evidence="5" id="KW-0411">Iron-sulfur</keyword>
<protein>
    <recommendedName>
        <fullName evidence="6">2Fe-2S ferredoxin-type domain-containing protein</fullName>
    </recommendedName>
</protein>
<evidence type="ECO:0000259" key="6">
    <source>
        <dbReference type="PROSITE" id="PS51085"/>
    </source>
</evidence>
<evidence type="ECO:0000256" key="3">
    <source>
        <dbReference type="ARBA" id="ARBA00023002"/>
    </source>
</evidence>
<gene>
    <name evidence="7" type="ORF">Q664_33010</name>
</gene>
<dbReference type="InterPro" id="IPR036010">
    <property type="entry name" value="2Fe-2S_ferredoxin-like_sf"/>
</dbReference>
<sequence>MKLTINDREYEVPEENPHRVLLWVLRDELGLVGTRFGCGAGICGACTIHVNGVATRACLTPVSTLAGARIRTVEGLSTPGPDGQPQLHPVQRAFLDVQVPQCGWCMSGQMMSAAALLERNPSPTPDQVVEAMQNNYCRCGTYCRIKKAVLSAAQQLAQETKPLTQETKP</sequence>
<proteinExistence type="predicted"/>
<dbReference type="SUPFAM" id="SSF47741">
    <property type="entry name" value="CO dehydrogenase ISP C-domain like"/>
    <property type="match status" value="1"/>
</dbReference>
<feature type="domain" description="2Fe-2S ferredoxin-type" evidence="6">
    <location>
        <begin position="1"/>
        <end position="76"/>
    </location>
</feature>
<evidence type="ECO:0000256" key="5">
    <source>
        <dbReference type="ARBA" id="ARBA00023014"/>
    </source>
</evidence>
<organism evidence="7 8">
    <name type="scientific">Archangium violaceum Cb vi76</name>
    <dbReference type="NCBI Taxonomy" id="1406225"/>
    <lineage>
        <taxon>Bacteria</taxon>
        <taxon>Pseudomonadati</taxon>
        <taxon>Myxococcota</taxon>
        <taxon>Myxococcia</taxon>
        <taxon>Myxococcales</taxon>
        <taxon>Cystobacterineae</taxon>
        <taxon>Archangiaceae</taxon>
        <taxon>Archangium</taxon>
    </lineage>
</organism>
<dbReference type="AlphaFoldDB" id="A0A084SMM4"/>
<dbReference type="InterPro" id="IPR036884">
    <property type="entry name" value="2Fe-2S-bd_dom_sf"/>
</dbReference>
<dbReference type="InterPro" id="IPR006058">
    <property type="entry name" value="2Fe2S_fd_BS"/>
</dbReference>
<keyword evidence="4" id="KW-0408">Iron</keyword>
<dbReference type="PROSITE" id="PS00197">
    <property type="entry name" value="2FE2S_FER_1"/>
    <property type="match status" value="1"/>
</dbReference>
<accession>A0A084SMM4</accession>
<dbReference type="PROSITE" id="PS51085">
    <property type="entry name" value="2FE2S_FER_2"/>
    <property type="match status" value="1"/>
</dbReference>
<evidence type="ECO:0000313" key="7">
    <source>
        <dbReference type="EMBL" id="KFA89709.1"/>
    </source>
</evidence>
<dbReference type="Pfam" id="PF00111">
    <property type="entry name" value="Fer2"/>
    <property type="match status" value="1"/>
</dbReference>
<keyword evidence="2" id="KW-0479">Metal-binding</keyword>
<dbReference type="CDD" id="cd00207">
    <property type="entry name" value="fer2"/>
    <property type="match status" value="1"/>
</dbReference>
<dbReference type="GO" id="GO:0016491">
    <property type="term" value="F:oxidoreductase activity"/>
    <property type="evidence" value="ECO:0007669"/>
    <property type="project" value="UniProtKB-KW"/>
</dbReference>
<dbReference type="Gene3D" id="1.10.150.120">
    <property type="entry name" value="[2Fe-2S]-binding domain"/>
    <property type="match status" value="1"/>
</dbReference>
<dbReference type="InterPro" id="IPR012675">
    <property type="entry name" value="Beta-grasp_dom_sf"/>
</dbReference>
<dbReference type="Proteomes" id="UP000028547">
    <property type="component" value="Unassembled WGS sequence"/>
</dbReference>